<dbReference type="SMART" id="SM00873">
    <property type="entry name" value="B3_4"/>
    <property type="match status" value="1"/>
</dbReference>
<evidence type="ECO:0000259" key="1">
    <source>
        <dbReference type="SMART" id="SM00873"/>
    </source>
</evidence>
<dbReference type="PANTHER" id="PTHR39209:SF2">
    <property type="entry name" value="CYTOPLASMIC PROTEIN"/>
    <property type="match status" value="1"/>
</dbReference>
<dbReference type="GO" id="GO:0003723">
    <property type="term" value="F:RNA binding"/>
    <property type="evidence" value="ECO:0007669"/>
    <property type="project" value="InterPro"/>
</dbReference>
<sequence>MFFRHSNEMWGEFPELVPGVLFAEGITSTVDVDDRIAKYHAIAADRLMQGPEGEMAEIQAWRRSFSKMGLKPTQYRCASEALLRRFRQEGALPRLHPLVDVCNAISIAFGIPIAVFDLAKISDDLEVRHASGSESYLTFSGEMEHPEAGEVIFADGAGQAHARRWTNRQSGLSAVRHDTRSVLVVAEALHESADCDVPKLVDAIAVELVAIWSIEAKRGLLSPSSPRFDLSSAMNLQLQQKRD</sequence>
<name>A0AAU7RX89_9HYPH</name>
<accession>A0AAU7RX89</accession>
<dbReference type="Gene3D" id="3.50.40.10">
    <property type="entry name" value="Phenylalanyl-trna Synthetase, Chain B, domain 3"/>
    <property type="match status" value="1"/>
</dbReference>
<dbReference type="InterPro" id="IPR005146">
    <property type="entry name" value="B3/B4_tRNA-bd"/>
</dbReference>
<dbReference type="Pfam" id="PF03483">
    <property type="entry name" value="B3_4"/>
    <property type="match status" value="1"/>
</dbReference>
<gene>
    <name evidence="2" type="ORF">ABM479_10005</name>
</gene>
<keyword evidence="2" id="KW-0436">Ligase</keyword>
<dbReference type="EMBL" id="CP157960">
    <property type="protein sequence ID" value="XBT94760.1"/>
    <property type="molecule type" value="Genomic_DNA"/>
</dbReference>
<feature type="domain" description="B3/B4 tRNA-binding" evidence="1">
    <location>
        <begin position="59"/>
        <end position="214"/>
    </location>
</feature>
<dbReference type="PANTHER" id="PTHR39209">
    <property type="match status" value="1"/>
</dbReference>
<protein>
    <submittedName>
        <fullName evidence="2">Phenylalanine--tRNA ligase beta subunit-related protein</fullName>
    </submittedName>
</protein>
<dbReference type="SUPFAM" id="SSF56037">
    <property type="entry name" value="PheT/TilS domain"/>
    <property type="match status" value="1"/>
</dbReference>
<dbReference type="AlphaFoldDB" id="A0AAU7RX89"/>
<dbReference type="RefSeq" id="WP_349958829.1">
    <property type="nucleotide sequence ID" value="NZ_CP157960.1"/>
</dbReference>
<proteinExistence type="predicted"/>
<dbReference type="GO" id="GO:0004826">
    <property type="term" value="F:phenylalanine-tRNA ligase activity"/>
    <property type="evidence" value="ECO:0007669"/>
    <property type="project" value="InterPro"/>
</dbReference>
<reference evidence="2" key="1">
    <citation type="submission" date="2024-06" db="EMBL/GenBank/DDBJ databases">
        <authorList>
            <person name="Li T."/>
            <person name="Gao R."/>
        </authorList>
    </citation>
    <scope>NUCLEOTIDE SEQUENCE</scope>
    <source>
        <strain evidence="2">ZPR3</strain>
    </source>
</reference>
<dbReference type="InterPro" id="IPR020825">
    <property type="entry name" value="Phe-tRNA_synthase-like_B3/B4"/>
</dbReference>
<evidence type="ECO:0000313" key="2">
    <source>
        <dbReference type="EMBL" id="XBT94760.1"/>
    </source>
</evidence>
<organism evidence="2">
    <name type="scientific">Rhizobium sp. ZPR3</name>
    <dbReference type="NCBI Taxonomy" id="3158967"/>
    <lineage>
        <taxon>Bacteria</taxon>
        <taxon>Pseudomonadati</taxon>
        <taxon>Pseudomonadota</taxon>
        <taxon>Alphaproteobacteria</taxon>
        <taxon>Hyphomicrobiales</taxon>
        <taxon>Rhizobiaceae</taxon>
        <taxon>Rhizobium/Agrobacterium group</taxon>
        <taxon>Rhizobium</taxon>
    </lineage>
</organism>